<evidence type="ECO:0000313" key="4">
    <source>
        <dbReference type="EMBL" id="MCR0983337.1"/>
    </source>
</evidence>
<keyword evidence="5" id="KW-1185">Reference proteome</keyword>
<dbReference type="SUPFAM" id="SSF54665">
    <property type="entry name" value="CO dehydrogenase molybdoprotein N-domain-like"/>
    <property type="match status" value="1"/>
</dbReference>
<dbReference type="InterPro" id="IPR008274">
    <property type="entry name" value="AldOxase/xan_DH_MoCoBD1"/>
</dbReference>
<reference evidence="4 5" key="1">
    <citation type="submission" date="2022-06" db="EMBL/GenBank/DDBJ databases">
        <title>Roseomonas CN29.</title>
        <authorList>
            <person name="Cheng Y."/>
            <person name="He X."/>
        </authorList>
    </citation>
    <scope>NUCLEOTIDE SEQUENCE [LARGE SCALE GENOMIC DNA]</scope>
    <source>
        <strain evidence="4 5">CN29</strain>
    </source>
</reference>
<feature type="domain" description="Aldehyde oxidase/xanthine dehydrogenase a/b hammerhead" evidence="3">
    <location>
        <begin position="17"/>
        <end position="135"/>
    </location>
</feature>
<dbReference type="InterPro" id="IPR016208">
    <property type="entry name" value="Ald_Oxase/xanthine_DH-like"/>
</dbReference>
<dbReference type="Pfam" id="PF20256">
    <property type="entry name" value="MoCoBD_2"/>
    <property type="match status" value="1"/>
</dbReference>
<dbReference type="SMART" id="SM01008">
    <property type="entry name" value="Ald_Xan_dh_C"/>
    <property type="match status" value="1"/>
</dbReference>
<accession>A0ABT1X5H7</accession>
<dbReference type="PANTHER" id="PTHR11908:SF132">
    <property type="entry name" value="ALDEHYDE OXIDASE 1-RELATED"/>
    <property type="match status" value="1"/>
</dbReference>
<dbReference type="Gene3D" id="3.30.365.10">
    <property type="entry name" value="Aldehyde oxidase/xanthine dehydrogenase, molybdopterin binding domain"/>
    <property type="match status" value="4"/>
</dbReference>
<dbReference type="Proteomes" id="UP001524642">
    <property type="component" value="Unassembled WGS sequence"/>
</dbReference>
<dbReference type="InterPro" id="IPR046867">
    <property type="entry name" value="AldOxase/xan_DH_MoCoBD2"/>
</dbReference>
<dbReference type="InterPro" id="IPR000674">
    <property type="entry name" value="Ald_Oxase/Xan_DH_a/b"/>
</dbReference>
<dbReference type="SUPFAM" id="SSF56003">
    <property type="entry name" value="Molybdenum cofactor-binding domain"/>
    <property type="match status" value="1"/>
</dbReference>
<dbReference type="InterPro" id="IPR037165">
    <property type="entry name" value="AldOxase/xan_DH_Mopterin-bd_sf"/>
</dbReference>
<sequence>MASWGRERRIEDAPLLRGQGRYADDLRLPRTAFAAFVRAPHAHARIEGIETEAARTMPGVLAVLTAADLAIPGSVTVPMPVKGRDGTPIRPVHRPALAADRVLHLGEAVALVVGETAAQAQDAAELVAVNYAPLPAVTHPTTALAEGAPQLWPEAPGNLALDWIGPNPEAAAEVDAAFAEAALVARVSIPIGRLVVASLEPRAATAVHENGRYTLHVGSQGAAGMRQGVAAAMGVPQDQVRVISGDVGGAFGMKSGNYPEYPALLAAARILNRPVHWSSTRSEAFLTDNQGRGSDWTAELALDAEGRFLALRVEGLADLGAYLTQAAPFVPTGLVMMCLPGMYDIPRIALRTRLAFTNAVPTGPYRGAGRPEINLLLERTVEEAARLRGEPAADLRRRNLIPPARMPYRTAVGTTYDSGDFPRILDTALQAAKLDTFPARRAESRARGKLRGIGLACFVENAGVMPEEPARIAFAPDGTVQVSINPVSSGQGHGTVFGALAAQRLSLPRSAIHLTAGDSDRDVPGFGAVASRSAMTTGGAIALATDAVLEKARPIAAGLLQAEAPALEWREGAFHAGPAAVTLAQVAASAAERGTPLDTTAKVHAPTTFPNGCHVAEVEIDPETGQVDVVAYLAVDDCGRVLNPMIVEGQITGGVAQGLGQALTERVAFDPEGQLLSATFMDYALPRAEEVPPIRSLHIEVPATTNPLGVKGTGEAGTTAAPPAILNAIANALPPESAARLILPATPERIWQALRDSP</sequence>
<keyword evidence="1" id="KW-0500">Molybdenum</keyword>
<evidence type="ECO:0000256" key="2">
    <source>
        <dbReference type="ARBA" id="ARBA00023002"/>
    </source>
</evidence>
<proteinExistence type="predicted"/>
<keyword evidence="2" id="KW-0560">Oxidoreductase</keyword>
<evidence type="ECO:0000313" key="5">
    <source>
        <dbReference type="Proteomes" id="UP001524642"/>
    </source>
</evidence>
<dbReference type="InterPro" id="IPR036856">
    <property type="entry name" value="Ald_Oxase/Xan_DH_a/b_sf"/>
</dbReference>
<organism evidence="4 5">
    <name type="scientific">Roseomonas populi</name>
    <dbReference type="NCBI Taxonomy" id="3121582"/>
    <lineage>
        <taxon>Bacteria</taxon>
        <taxon>Pseudomonadati</taxon>
        <taxon>Pseudomonadota</taxon>
        <taxon>Alphaproteobacteria</taxon>
        <taxon>Acetobacterales</taxon>
        <taxon>Roseomonadaceae</taxon>
        <taxon>Roseomonas</taxon>
    </lineage>
</organism>
<gene>
    <name evidence="4" type="ORF">NRP21_14875</name>
</gene>
<dbReference type="Gene3D" id="3.90.1170.50">
    <property type="entry name" value="Aldehyde oxidase/xanthine dehydrogenase, a/b hammerhead"/>
    <property type="match status" value="1"/>
</dbReference>
<dbReference type="Pfam" id="PF02738">
    <property type="entry name" value="MoCoBD_1"/>
    <property type="match status" value="1"/>
</dbReference>
<dbReference type="Pfam" id="PF01315">
    <property type="entry name" value="Ald_Xan_dh_C"/>
    <property type="match status" value="1"/>
</dbReference>
<name>A0ABT1X5H7_9PROT</name>
<evidence type="ECO:0000259" key="3">
    <source>
        <dbReference type="SMART" id="SM01008"/>
    </source>
</evidence>
<dbReference type="RefSeq" id="WP_257717002.1">
    <property type="nucleotide sequence ID" value="NZ_JANJOU010000011.1"/>
</dbReference>
<dbReference type="PANTHER" id="PTHR11908">
    <property type="entry name" value="XANTHINE DEHYDROGENASE"/>
    <property type="match status" value="1"/>
</dbReference>
<evidence type="ECO:0000256" key="1">
    <source>
        <dbReference type="ARBA" id="ARBA00022505"/>
    </source>
</evidence>
<dbReference type="EMBL" id="JANJOU010000011">
    <property type="protein sequence ID" value="MCR0983337.1"/>
    <property type="molecule type" value="Genomic_DNA"/>
</dbReference>
<protein>
    <submittedName>
        <fullName evidence="4">Xanthine dehydrogenase family protein molybdopterin-binding subunit</fullName>
    </submittedName>
</protein>
<comment type="caution">
    <text evidence="4">The sequence shown here is derived from an EMBL/GenBank/DDBJ whole genome shotgun (WGS) entry which is preliminary data.</text>
</comment>